<accession>A0A5P2G714</accession>
<proteinExistence type="predicted"/>
<evidence type="ECO:0000259" key="1">
    <source>
        <dbReference type="Pfam" id="PF14080"/>
    </source>
</evidence>
<reference evidence="2 3" key="1">
    <citation type="submission" date="2019-09" db="EMBL/GenBank/DDBJ databases">
        <title>Complete genome sequence of Arachidicoccus sp. B3-10 isolated from apple orchard soil.</title>
        <authorList>
            <person name="Kim H.S."/>
            <person name="Han K.-I."/>
            <person name="Suh M.K."/>
            <person name="Lee K.C."/>
            <person name="Eom M.K."/>
            <person name="Kim J.-S."/>
            <person name="Kang S.W."/>
            <person name="Sin Y."/>
            <person name="Lee J.-S."/>
        </authorList>
    </citation>
    <scope>NUCLEOTIDE SEQUENCE [LARGE SCALE GENOMIC DNA]</scope>
    <source>
        <strain evidence="2 3">B3-10</strain>
    </source>
</reference>
<dbReference type="Pfam" id="PF14080">
    <property type="entry name" value="DUF4261"/>
    <property type="match status" value="1"/>
</dbReference>
<sequence>MDLLKNYELGNLYPMYVLDSISDGHGAVYTCGMHNLGLKDAMIVGEEFQAAVEVLSIFGYYQLIDQPTIKAGQTFSIAQDAPIFLISEEKHQPSHGDELFENPFGMWLLESIK</sequence>
<dbReference type="EMBL" id="CP044016">
    <property type="protein sequence ID" value="QES90059.1"/>
    <property type="molecule type" value="Genomic_DNA"/>
</dbReference>
<organism evidence="2 3">
    <name type="scientific">Rhizosphaericola mali</name>
    <dbReference type="NCBI Taxonomy" id="2545455"/>
    <lineage>
        <taxon>Bacteria</taxon>
        <taxon>Pseudomonadati</taxon>
        <taxon>Bacteroidota</taxon>
        <taxon>Chitinophagia</taxon>
        <taxon>Chitinophagales</taxon>
        <taxon>Chitinophagaceae</taxon>
        <taxon>Rhizosphaericola</taxon>
    </lineage>
</organism>
<feature type="domain" description="DUF4261" evidence="1">
    <location>
        <begin position="29"/>
        <end position="85"/>
    </location>
</feature>
<evidence type="ECO:0000313" key="3">
    <source>
        <dbReference type="Proteomes" id="UP000292424"/>
    </source>
</evidence>
<dbReference type="Proteomes" id="UP000292424">
    <property type="component" value="Chromosome"/>
</dbReference>
<keyword evidence="3" id="KW-1185">Reference proteome</keyword>
<dbReference type="KEGG" id="arac:E0W69_015815"/>
<dbReference type="AlphaFoldDB" id="A0A5P2G714"/>
<protein>
    <submittedName>
        <fullName evidence="2">DUF4261 domain-containing protein</fullName>
    </submittedName>
</protein>
<dbReference type="InterPro" id="IPR025357">
    <property type="entry name" value="DUF4261"/>
</dbReference>
<evidence type="ECO:0000313" key="2">
    <source>
        <dbReference type="EMBL" id="QES90059.1"/>
    </source>
</evidence>
<gene>
    <name evidence="2" type="ORF">E0W69_015815</name>
</gene>
<dbReference type="RefSeq" id="WP_131331015.1">
    <property type="nucleotide sequence ID" value="NZ_CP044016.1"/>
</dbReference>
<dbReference type="OrthoDB" id="4158605at2"/>
<name>A0A5P2G714_9BACT</name>